<feature type="transmembrane region" description="Helical" evidence="1">
    <location>
        <begin position="163"/>
        <end position="184"/>
    </location>
</feature>
<dbReference type="EMBL" id="MFKN01000036">
    <property type="protein sequence ID" value="OGG39928.1"/>
    <property type="molecule type" value="Genomic_DNA"/>
</dbReference>
<dbReference type="STRING" id="1798474.A2118_01100"/>
<feature type="transmembrane region" description="Helical" evidence="1">
    <location>
        <begin position="95"/>
        <end position="117"/>
    </location>
</feature>
<proteinExistence type="predicted"/>
<evidence type="ECO:0000259" key="2">
    <source>
        <dbReference type="Pfam" id="PF18920"/>
    </source>
</evidence>
<feature type="transmembrane region" description="Helical" evidence="1">
    <location>
        <begin position="56"/>
        <end position="74"/>
    </location>
</feature>
<keyword evidence="1" id="KW-0812">Transmembrane</keyword>
<comment type="caution">
    <text evidence="3">The sequence shown here is derived from an EMBL/GenBank/DDBJ whole genome shotgun (WGS) entry which is preliminary data.</text>
</comment>
<keyword evidence="1" id="KW-0472">Membrane</keyword>
<name>A0A1F6BSX1_9BACT</name>
<evidence type="ECO:0000313" key="4">
    <source>
        <dbReference type="Proteomes" id="UP000179014"/>
    </source>
</evidence>
<feature type="transmembrane region" description="Helical" evidence="1">
    <location>
        <begin position="129"/>
        <end position="151"/>
    </location>
</feature>
<dbReference type="Pfam" id="PF18920">
    <property type="entry name" value="DUF5671"/>
    <property type="match status" value="1"/>
</dbReference>
<evidence type="ECO:0000313" key="3">
    <source>
        <dbReference type="EMBL" id="OGG39928.1"/>
    </source>
</evidence>
<organism evidence="3 4">
    <name type="scientific">Candidatus Kaiserbacteria bacterium GWA2_50_9</name>
    <dbReference type="NCBI Taxonomy" id="1798474"/>
    <lineage>
        <taxon>Bacteria</taxon>
        <taxon>Candidatus Kaiseribacteriota</taxon>
    </lineage>
</organism>
<protein>
    <recommendedName>
        <fullName evidence="2">DUF5671 domain-containing protein</fullName>
    </recommendedName>
</protein>
<accession>A0A1F6BSX1</accession>
<dbReference type="InterPro" id="IPR043728">
    <property type="entry name" value="DUF5671"/>
</dbReference>
<dbReference type="AlphaFoldDB" id="A0A1F6BSX1"/>
<evidence type="ECO:0000256" key="1">
    <source>
        <dbReference type="SAM" id="Phobius"/>
    </source>
</evidence>
<feature type="domain" description="DUF5671" evidence="2">
    <location>
        <begin position="11"/>
        <end position="144"/>
    </location>
</feature>
<sequence length="323" mass="36359">MDKPKITAKDFFLWAGAMITFYWSVIAFILLTFDYINYTFPNALSYYPADPYQSGISYEMASIIVLFPVYLLLMKLIHGDISRDSSRNDIWVRRWALILTLFVAGVAIAVDLIMLLTTFLNGEALTTAFLLKVLVVFLIASGVFMHFISDLRGYWDLYPARRNAVRIGVAILVAVTIIAGFFIVGTPQQARLARFDAQKVNDLQNIQSQVVYYWQAKQKLPAVIDDLNNSLAYGSVPVDTQTGEPYVYEATGVLSFKLCAEFNTQSRGNQNVYSEFAYSEPARPTPVGAKGMPPQDNWQHDAGQVCFDRTIDSSFYPPLTKQP</sequence>
<keyword evidence="1" id="KW-1133">Transmembrane helix</keyword>
<reference evidence="3 4" key="1">
    <citation type="journal article" date="2016" name="Nat. Commun.">
        <title>Thousands of microbial genomes shed light on interconnected biogeochemical processes in an aquifer system.</title>
        <authorList>
            <person name="Anantharaman K."/>
            <person name="Brown C.T."/>
            <person name="Hug L.A."/>
            <person name="Sharon I."/>
            <person name="Castelle C.J."/>
            <person name="Probst A.J."/>
            <person name="Thomas B.C."/>
            <person name="Singh A."/>
            <person name="Wilkins M.J."/>
            <person name="Karaoz U."/>
            <person name="Brodie E.L."/>
            <person name="Williams K.H."/>
            <person name="Hubbard S.S."/>
            <person name="Banfield J.F."/>
        </authorList>
    </citation>
    <scope>NUCLEOTIDE SEQUENCE [LARGE SCALE GENOMIC DNA]</scope>
</reference>
<gene>
    <name evidence="3" type="ORF">A2118_01100</name>
</gene>
<feature type="transmembrane region" description="Helical" evidence="1">
    <location>
        <begin position="12"/>
        <end position="36"/>
    </location>
</feature>
<dbReference type="Proteomes" id="UP000179014">
    <property type="component" value="Unassembled WGS sequence"/>
</dbReference>